<gene>
    <name evidence="3" type="ORF">Sradi_3053900</name>
</gene>
<dbReference type="PANTHER" id="PTHR12346">
    <property type="entry name" value="SIN3B-RELATED"/>
    <property type="match status" value="1"/>
</dbReference>
<dbReference type="Pfam" id="PF16879">
    <property type="entry name" value="Sin3a_C"/>
    <property type="match status" value="1"/>
</dbReference>
<dbReference type="PANTHER" id="PTHR12346:SF8">
    <property type="entry name" value="PAIRED AMPHIPATHIC HELIX PROTEIN SIN3-LIKE 2"/>
    <property type="match status" value="1"/>
</dbReference>
<name>A0AAW2RBN8_SESRA</name>
<proteinExistence type="predicted"/>
<organism evidence="3">
    <name type="scientific">Sesamum radiatum</name>
    <name type="common">Black benniseed</name>
    <dbReference type="NCBI Taxonomy" id="300843"/>
    <lineage>
        <taxon>Eukaryota</taxon>
        <taxon>Viridiplantae</taxon>
        <taxon>Streptophyta</taxon>
        <taxon>Embryophyta</taxon>
        <taxon>Tracheophyta</taxon>
        <taxon>Spermatophyta</taxon>
        <taxon>Magnoliopsida</taxon>
        <taxon>eudicotyledons</taxon>
        <taxon>Gunneridae</taxon>
        <taxon>Pentapetalae</taxon>
        <taxon>asterids</taxon>
        <taxon>lamiids</taxon>
        <taxon>Lamiales</taxon>
        <taxon>Pedaliaceae</taxon>
        <taxon>Sesamum</taxon>
    </lineage>
</organism>
<feature type="domain" description="Sin3 C-terminal" evidence="2">
    <location>
        <begin position="447"/>
        <end position="684"/>
    </location>
</feature>
<dbReference type="AlphaFoldDB" id="A0AAW2RBN8"/>
<dbReference type="GO" id="GO:0000122">
    <property type="term" value="P:negative regulation of transcription by RNA polymerase II"/>
    <property type="evidence" value="ECO:0007669"/>
    <property type="project" value="TreeGrafter"/>
</dbReference>
<feature type="region of interest" description="Disordered" evidence="1">
    <location>
        <begin position="203"/>
        <end position="253"/>
    </location>
</feature>
<evidence type="ECO:0000313" key="3">
    <source>
        <dbReference type="EMBL" id="KAL0377484.1"/>
    </source>
</evidence>
<accession>A0AAW2RBN8</accession>
<dbReference type="GO" id="GO:0003714">
    <property type="term" value="F:transcription corepressor activity"/>
    <property type="evidence" value="ECO:0007669"/>
    <property type="project" value="InterPro"/>
</dbReference>
<dbReference type="InterPro" id="IPR031693">
    <property type="entry name" value="Sin3_C"/>
</dbReference>
<dbReference type="EMBL" id="JACGWJ010000013">
    <property type="protein sequence ID" value="KAL0377484.1"/>
    <property type="molecule type" value="Genomic_DNA"/>
</dbReference>
<evidence type="ECO:0000256" key="1">
    <source>
        <dbReference type="SAM" id="MobiDB-lite"/>
    </source>
</evidence>
<sequence>MLLESVSSTSKRAEELLNSINNNSIGSDGPIRIEDHFTALVAEIKEIKEKRQKEDDVLLSIAAGSRHSIIPNMEFEYADSEVHEDVFKIIKYSCEEVCSTKDQLNKVLRFWTTFLEPMLGVHARLHGSEANEDDGVSKRKTAKSTTTSVLESEGSPKADATITNLKQPKSNCNGDSNTSPQRANFSRTGFMNVEALAKDGAVASGERLSNPDTAVTAGPDVNHGRGANPSRTTNGPLEEANEAKPSMEDMLSSEGGEISRLNQLTNGEFAEGSRLSGYNEDSVDPCKNEKEEGELSPNGDFEDNFGAYQDSNLQALPEKNHSNEGMQGQMGGHEEICADAAGENDVDADDEDSENISEAGEDVSGSESAADECSREEHEEEEDGEHDDLDGKAESEGEAENTSEAHCNGGDGASVPQSERFLLTCKPLSKHVASSLVGDEKKGRRVFYGNDTFYVLFRLHQTLYERILSAKVNSISGESKWRTTKDSSSDPYARFMSALFSLLDGSSDNTKFEDDCRSLIGNQSYVLFTLDKLIYKLVKQLQTVSSDEVDCKLLQLYEYEKSRKPEKYVDSVYYENVHVLLHDENIYRLECTSSPTRLSIQLMDDGNEKSEVVAVSVDPNFASYLQNDYLSVVHGKKESSAVMLKRNMSKYANLDESTALYMATENVLIMNGLECKMAAASSKVDLVGHYRGSFLLFSDYCKLWHSLLKS</sequence>
<feature type="compositionally biased region" description="Acidic residues" evidence="1">
    <location>
        <begin position="344"/>
        <end position="361"/>
    </location>
</feature>
<comment type="caution">
    <text evidence="3">The sequence shown here is derived from an EMBL/GenBank/DDBJ whole genome shotgun (WGS) entry which is preliminary data.</text>
</comment>
<feature type="compositionally biased region" description="Acidic residues" evidence="1">
    <location>
        <begin position="378"/>
        <end position="388"/>
    </location>
</feature>
<feature type="region of interest" description="Disordered" evidence="1">
    <location>
        <begin position="344"/>
        <end position="413"/>
    </location>
</feature>
<dbReference type="GO" id="GO:0000785">
    <property type="term" value="C:chromatin"/>
    <property type="evidence" value="ECO:0007669"/>
    <property type="project" value="TreeGrafter"/>
</dbReference>
<reference evidence="3" key="2">
    <citation type="journal article" date="2024" name="Plant">
        <title>Genomic evolution and insights into agronomic trait innovations of Sesamum species.</title>
        <authorList>
            <person name="Miao H."/>
            <person name="Wang L."/>
            <person name="Qu L."/>
            <person name="Liu H."/>
            <person name="Sun Y."/>
            <person name="Le M."/>
            <person name="Wang Q."/>
            <person name="Wei S."/>
            <person name="Zheng Y."/>
            <person name="Lin W."/>
            <person name="Duan Y."/>
            <person name="Cao H."/>
            <person name="Xiong S."/>
            <person name="Wang X."/>
            <person name="Wei L."/>
            <person name="Li C."/>
            <person name="Ma Q."/>
            <person name="Ju M."/>
            <person name="Zhao R."/>
            <person name="Li G."/>
            <person name="Mu C."/>
            <person name="Tian Q."/>
            <person name="Mei H."/>
            <person name="Zhang T."/>
            <person name="Gao T."/>
            <person name="Zhang H."/>
        </authorList>
    </citation>
    <scope>NUCLEOTIDE SEQUENCE</scope>
    <source>
        <strain evidence="3">G02</strain>
    </source>
</reference>
<feature type="compositionally biased region" description="Polar residues" evidence="1">
    <location>
        <begin position="161"/>
        <end position="184"/>
    </location>
</feature>
<feature type="region of interest" description="Disordered" evidence="1">
    <location>
        <begin position="271"/>
        <end position="306"/>
    </location>
</feature>
<evidence type="ECO:0000259" key="2">
    <source>
        <dbReference type="Pfam" id="PF16879"/>
    </source>
</evidence>
<protein>
    <submittedName>
        <fullName evidence="3">Paired amphipathic helix protein Sin3-like 2</fullName>
    </submittedName>
</protein>
<dbReference type="GO" id="GO:0000118">
    <property type="term" value="C:histone deacetylase complex"/>
    <property type="evidence" value="ECO:0007669"/>
    <property type="project" value="TreeGrafter"/>
</dbReference>
<feature type="region of interest" description="Disordered" evidence="1">
    <location>
        <begin position="129"/>
        <end position="184"/>
    </location>
</feature>
<dbReference type="InterPro" id="IPR039774">
    <property type="entry name" value="Sin3-like"/>
</dbReference>
<reference evidence="3" key="1">
    <citation type="submission" date="2020-06" db="EMBL/GenBank/DDBJ databases">
        <authorList>
            <person name="Li T."/>
            <person name="Hu X."/>
            <person name="Zhang T."/>
            <person name="Song X."/>
            <person name="Zhang H."/>
            <person name="Dai N."/>
            <person name="Sheng W."/>
            <person name="Hou X."/>
            <person name="Wei L."/>
        </authorList>
    </citation>
    <scope>NUCLEOTIDE SEQUENCE</scope>
    <source>
        <strain evidence="3">G02</strain>
        <tissue evidence="3">Leaf</tissue>
    </source>
</reference>